<evidence type="ECO:0000259" key="6">
    <source>
        <dbReference type="Pfam" id="PF21602"/>
    </source>
</evidence>
<evidence type="ECO:0000313" key="7">
    <source>
        <dbReference type="EMBL" id="MFC6996315.1"/>
    </source>
</evidence>
<gene>
    <name evidence="7" type="primary">gldM</name>
    <name evidence="7" type="ORF">ACFQHR_01705</name>
</gene>
<dbReference type="InterPro" id="IPR022720">
    <property type="entry name" value="Motility-assoc_prot_GldM_N"/>
</dbReference>
<evidence type="ECO:0000256" key="2">
    <source>
        <dbReference type="SAM" id="Phobius"/>
    </source>
</evidence>
<dbReference type="Pfam" id="PF12081">
    <property type="entry name" value="GldM_1st"/>
    <property type="match status" value="1"/>
</dbReference>
<sequence length="532" mass="57765">MAGGKESPRQKLIGMMYLVLTAMLALNVSSAILLKFQFIDDSLTTVNAKTNQDNSGTLRGIKAAVSESGNRAQDTRVVQNAEAVRKETAEITAYIHGLRAELEKLAEGRDATTGAYKNPENQTGVAQLMVGEAGNKKGKGYELQQKLNEYSKFLNQYNTNVPAKLAQDGDQDPRVKNNKEQRKKDFAQLNFSETPIVAALATLAQMESEVLKYEAETLSQLAQKVGADIIKFENIFAMASAESKTVAAGTKYKAEMFLAASSDAISPTMTVNGSTVPVKNGRGQIEFTASAGDYDAEGNAKKTWKGTVRFRQANGQDTTFNVTQEYVVAKPVMQIQSATVNSLYYECANELSVQVPALGALYDPTFSASGAVVSKGPKKGDVSIYPTGRVVKLNVSSNGNLIGSQEFTVKAVPMPQVVAYANGQPIDVKRGMPAPGPRVLEMRAIPDKSFAEMLPKEAQYRVTDYTVYLVRGTRPVLTLESNQPTINLTRIAELARPGDRIAVEVKEVRRRDSRGNTKPVGANVQDLNLQLN</sequence>
<dbReference type="Proteomes" id="UP001596405">
    <property type="component" value="Unassembled WGS sequence"/>
</dbReference>
<evidence type="ECO:0000313" key="8">
    <source>
        <dbReference type="Proteomes" id="UP001596405"/>
    </source>
</evidence>
<dbReference type="InterPro" id="IPR048406">
    <property type="entry name" value="GldM_Ig-like-2"/>
</dbReference>
<feature type="domain" description="Gliding motility-associated protein GldM C-terminal" evidence="3">
    <location>
        <begin position="413"/>
        <end position="520"/>
    </location>
</feature>
<dbReference type="InterPro" id="IPR022719">
    <property type="entry name" value="Motility-assoc_prot_GldM_C"/>
</dbReference>
<comment type="caution">
    <text evidence="7">The sequence shown here is derived from an EMBL/GenBank/DDBJ whole genome shotgun (WGS) entry which is preliminary data.</text>
</comment>
<dbReference type="EMBL" id="JBHSYQ010000003">
    <property type="protein sequence ID" value="MFC6996315.1"/>
    <property type="molecule type" value="Genomic_DNA"/>
</dbReference>
<keyword evidence="2" id="KW-0472">Membrane</keyword>
<name>A0ABW2DH18_9BACT</name>
<protein>
    <submittedName>
        <fullName evidence="7">Gliding motility protein GldM</fullName>
    </submittedName>
</protein>
<evidence type="ECO:0000259" key="4">
    <source>
        <dbReference type="Pfam" id="PF12081"/>
    </source>
</evidence>
<proteinExistence type="predicted"/>
<keyword evidence="8" id="KW-1185">Reference proteome</keyword>
<dbReference type="InterPro" id="IPR048405">
    <property type="entry name" value="GldM_Ig-like-1"/>
</dbReference>
<reference evidence="8" key="1">
    <citation type="journal article" date="2019" name="Int. J. Syst. Evol. Microbiol.">
        <title>The Global Catalogue of Microorganisms (GCM) 10K type strain sequencing project: providing services to taxonomists for standard genome sequencing and annotation.</title>
        <authorList>
            <consortium name="The Broad Institute Genomics Platform"/>
            <consortium name="The Broad Institute Genome Sequencing Center for Infectious Disease"/>
            <person name="Wu L."/>
            <person name="Ma J."/>
        </authorList>
    </citation>
    <scope>NUCLEOTIDE SEQUENCE [LARGE SCALE GENOMIC DNA]</scope>
    <source>
        <strain evidence="8">CGMCC 4.7393</strain>
    </source>
</reference>
<keyword evidence="2" id="KW-1133">Transmembrane helix</keyword>
<dbReference type="RefSeq" id="WP_066620041.1">
    <property type="nucleotide sequence ID" value="NZ_JBHSYQ010000003.1"/>
</dbReference>
<dbReference type="Pfam" id="PF21601">
    <property type="entry name" value="GldM_2nd"/>
    <property type="match status" value="1"/>
</dbReference>
<feature type="domain" description="Gliding motility-associated protein GldM N-terminal" evidence="4">
    <location>
        <begin position="32"/>
        <end position="223"/>
    </location>
</feature>
<evidence type="ECO:0000259" key="3">
    <source>
        <dbReference type="Pfam" id="PF12080"/>
    </source>
</evidence>
<dbReference type="Pfam" id="PF21602">
    <property type="entry name" value="GldM_3rd"/>
    <property type="match status" value="1"/>
</dbReference>
<dbReference type="Pfam" id="PF12080">
    <property type="entry name" value="GldM_4th"/>
    <property type="match status" value="1"/>
</dbReference>
<organism evidence="7 8">
    <name type="scientific">Rufibacter roseus</name>
    <dbReference type="NCBI Taxonomy" id="1567108"/>
    <lineage>
        <taxon>Bacteria</taxon>
        <taxon>Pseudomonadati</taxon>
        <taxon>Bacteroidota</taxon>
        <taxon>Cytophagia</taxon>
        <taxon>Cytophagales</taxon>
        <taxon>Hymenobacteraceae</taxon>
        <taxon>Rufibacter</taxon>
    </lineage>
</organism>
<feature type="transmembrane region" description="Helical" evidence="2">
    <location>
        <begin position="12"/>
        <end position="34"/>
    </location>
</feature>
<feature type="domain" description="Gliding motility-associated protein GldM second immunoglobulin-like" evidence="6">
    <location>
        <begin position="332"/>
        <end position="410"/>
    </location>
</feature>
<evidence type="ECO:0000256" key="1">
    <source>
        <dbReference type="SAM" id="MobiDB-lite"/>
    </source>
</evidence>
<dbReference type="NCBIfam" id="TIGR03517">
    <property type="entry name" value="GldM_gliding"/>
    <property type="match status" value="1"/>
</dbReference>
<keyword evidence="2" id="KW-0812">Transmembrane</keyword>
<dbReference type="InterPro" id="IPR019859">
    <property type="entry name" value="Motility-assoc_prot_GldM"/>
</dbReference>
<feature type="region of interest" description="Disordered" evidence="1">
    <location>
        <begin position="510"/>
        <end position="532"/>
    </location>
</feature>
<evidence type="ECO:0000259" key="5">
    <source>
        <dbReference type="Pfam" id="PF21601"/>
    </source>
</evidence>
<accession>A0ABW2DH18</accession>
<feature type="domain" description="Gliding motility-associated protein GldM first immunoglobulin-like" evidence="5">
    <location>
        <begin position="227"/>
        <end position="330"/>
    </location>
</feature>